<dbReference type="GO" id="GO:0005694">
    <property type="term" value="C:chromosome"/>
    <property type="evidence" value="ECO:0007669"/>
    <property type="project" value="TreeGrafter"/>
</dbReference>
<dbReference type="InterPro" id="IPR057240">
    <property type="entry name" value="ParB_dimer_C"/>
</dbReference>
<dbReference type="Proteomes" id="UP000007939">
    <property type="component" value="Chromosome"/>
</dbReference>
<reference evidence="6" key="1">
    <citation type="submission" date="2011-04" db="EMBL/GenBank/DDBJ databases">
        <title>The complete genome of Spirochaeta coccoides DSM 17374.</title>
        <authorList>
            <person name="Lucas S."/>
            <person name="Copeland A."/>
            <person name="Lapidus A."/>
            <person name="Bruce D."/>
            <person name="Goodwin L."/>
            <person name="Pitluck S."/>
            <person name="Peters L."/>
            <person name="Kyrpides N."/>
            <person name="Mavromatis K."/>
            <person name="Pagani I."/>
            <person name="Ivanova N."/>
            <person name="Ovchinnikova G."/>
            <person name="Lu M."/>
            <person name="Detter J.C."/>
            <person name="Tapia R."/>
            <person name="Han C."/>
            <person name="Land M."/>
            <person name="Hauser L."/>
            <person name="Markowitz V."/>
            <person name="Cheng J.-F."/>
            <person name="Hugenholtz P."/>
            <person name="Woyke T."/>
            <person name="Wu D."/>
            <person name="Spring S."/>
            <person name="Schroeder M."/>
            <person name="Brambilla E."/>
            <person name="Klenk H.-P."/>
            <person name="Eisen J.A."/>
        </authorList>
    </citation>
    <scope>NUCLEOTIDE SEQUENCE [LARGE SCALE GENOMIC DNA]</scope>
    <source>
        <strain evidence="6">ATCC BAA-1237 / DSM 17374 / SPN1</strain>
    </source>
</reference>
<dbReference type="GO" id="GO:0003677">
    <property type="term" value="F:DNA binding"/>
    <property type="evidence" value="ECO:0007669"/>
    <property type="project" value="UniProtKB-KW"/>
</dbReference>
<dbReference type="Pfam" id="PF02195">
    <property type="entry name" value="ParB_N"/>
    <property type="match status" value="1"/>
</dbReference>
<feature type="domain" description="ParB-like N-terminal" evidence="4">
    <location>
        <begin position="49"/>
        <end position="139"/>
    </location>
</feature>
<dbReference type="FunFam" id="3.90.1530.30:FF:000001">
    <property type="entry name" value="Chromosome partitioning protein ParB"/>
    <property type="match status" value="1"/>
</dbReference>
<dbReference type="GO" id="GO:0007059">
    <property type="term" value="P:chromosome segregation"/>
    <property type="evidence" value="ECO:0007669"/>
    <property type="project" value="UniProtKB-KW"/>
</dbReference>
<evidence type="ECO:0000313" key="5">
    <source>
        <dbReference type="EMBL" id="AEC03060.1"/>
    </source>
</evidence>
<organism evidence="5 6">
    <name type="scientific">Parasphaerochaeta coccoides (strain ATCC BAA-1237 / DSM 17374 / SPN1)</name>
    <name type="common">Sphaerochaeta coccoides</name>
    <dbReference type="NCBI Taxonomy" id="760011"/>
    <lineage>
        <taxon>Bacteria</taxon>
        <taxon>Pseudomonadati</taxon>
        <taxon>Spirochaetota</taxon>
        <taxon>Spirochaetia</taxon>
        <taxon>Spirochaetales</taxon>
        <taxon>Sphaerochaetaceae</taxon>
        <taxon>Parasphaerochaeta</taxon>
    </lineage>
</organism>
<evidence type="ECO:0000313" key="6">
    <source>
        <dbReference type="Proteomes" id="UP000007939"/>
    </source>
</evidence>
<dbReference type="STRING" id="760011.Spico_1862"/>
<dbReference type="RefSeq" id="WP_013740453.1">
    <property type="nucleotide sequence ID" value="NC_015436.1"/>
</dbReference>
<dbReference type="EMBL" id="CP002659">
    <property type="protein sequence ID" value="AEC03060.1"/>
    <property type="molecule type" value="Genomic_DNA"/>
</dbReference>
<dbReference type="KEGG" id="scc:Spico_1862"/>
<dbReference type="Pfam" id="PF23552">
    <property type="entry name" value="ParB_C"/>
    <property type="match status" value="1"/>
</dbReference>
<dbReference type="SMART" id="SM00470">
    <property type="entry name" value="ParB"/>
    <property type="match status" value="1"/>
</dbReference>
<comment type="similarity">
    <text evidence="1">Belongs to the ParB family.</text>
</comment>
<dbReference type="InterPro" id="IPR003115">
    <property type="entry name" value="ParB_N"/>
</dbReference>
<dbReference type="InterPro" id="IPR036086">
    <property type="entry name" value="ParB/Sulfiredoxin_sf"/>
</dbReference>
<dbReference type="InterPro" id="IPR004437">
    <property type="entry name" value="ParB/RepB/Spo0J"/>
</dbReference>
<dbReference type="HOGENOM" id="CLU_023853_0_0_12"/>
<name>F4GM84_PARC1</name>
<dbReference type="SUPFAM" id="SSF110849">
    <property type="entry name" value="ParB/Sulfiredoxin"/>
    <property type="match status" value="1"/>
</dbReference>
<dbReference type="Pfam" id="PF17762">
    <property type="entry name" value="HTH_ParB"/>
    <property type="match status" value="1"/>
</dbReference>
<dbReference type="PANTHER" id="PTHR33375">
    <property type="entry name" value="CHROMOSOME-PARTITIONING PROTEIN PARB-RELATED"/>
    <property type="match status" value="1"/>
</dbReference>
<dbReference type="eggNOG" id="COG1475">
    <property type="taxonomic scope" value="Bacteria"/>
</dbReference>
<keyword evidence="3" id="KW-0238">DNA-binding</keyword>
<evidence type="ECO:0000259" key="4">
    <source>
        <dbReference type="SMART" id="SM00470"/>
    </source>
</evidence>
<dbReference type="Gene3D" id="1.10.10.2830">
    <property type="match status" value="1"/>
</dbReference>
<dbReference type="InterPro" id="IPR050336">
    <property type="entry name" value="Chromosome_partition/occlusion"/>
</dbReference>
<dbReference type="InterPro" id="IPR041468">
    <property type="entry name" value="HTH_ParB/Spo0J"/>
</dbReference>
<dbReference type="AlphaFoldDB" id="F4GM84"/>
<evidence type="ECO:0000256" key="3">
    <source>
        <dbReference type="ARBA" id="ARBA00023125"/>
    </source>
</evidence>
<reference evidence="5 6" key="2">
    <citation type="journal article" date="2012" name="Stand. Genomic Sci.">
        <title>Complete genome sequence of the termite hindgut bacterium Spirochaeta coccoides type strain (SPN1(T)), reclassification in the genus Sphaerochaeta as Sphaerochaeta coccoides comb. nov. and emendations of the family Spirochaetaceae and the genus Sphaerochaeta.</title>
        <authorList>
            <person name="Abt B."/>
            <person name="Han C."/>
            <person name="Scheuner C."/>
            <person name="Lu M."/>
            <person name="Lapidus A."/>
            <person name="Nolan M."/>
            <person name="Lucas S."/>
            <person name="Hammon N."/>
            <person name="Deshpande S."/>
            <person name="Cheng J.F."/>
            <person name="Tapia R."/>
            <person name="Goodwin L.A."/>
            <person name="Pitluck S."/>
            <person name="Liolios K."/>
            <person name="Pagani I."/>
            <person name="Ivanova N."/>
            <person name="Mavromatis K."/>
            <person name="Mikhailova N."/>
            <person name="Huntemann M."/>
            <person name="Pati A."/>
            <person name="Chen A."/>
            <person name="Palaniappan K."/>
            <person name="Land M."/>
            <person name="Hauser L."/>
            <person name="Brambilla E.M."/>
            <person name="Rohde M."/>
            <person name="Spring S."/>
            <person name="Gronow S."/>
            <person name="Goker M."/>
            <person name="Woyke T."/>
            <person name="Bristow J."/>
            <person name="Eisen J.A."/>
            <person name="Markowitz V."/>
            <person name="Hugenholtz P."/>
            <person name="Kyrpides N.C."/>
            <person name="Klenk H.P."/>
            <person name="Detter J.C."/>
        </authorList>
    </citation>
    <scope>NUCLEOTIDE SEQUENCE [LARGE SCALE GENOMIC DNA]</scope>
    <source>
        <strain evidence="6">ATCC BAA-1237 / DSM 17374 / SPN1</strain>
    </source>
</reference>
<accession>F4GM84</accession>
<dbReference type="PANTHER" id="PTHR33375:SF1">
    <property type="entry name" value="CHROMOSOME-PARTITIONING PROTEIN PARB-RELATED"/>
    <property type="match status" value="1"/>
</dbReference>
<keyword evidence="6" id="KW-1185">Reference proteome</keyword>
<evidence type="ECO:0000256" key="1">
    <source>
        <dbReference type="ARBA" id="ARBA00006295"/>
    </source>
</evidence>
<protein>
    <submittedName>
        <fullName evidence="5">ParB-like partition protein</fullName>
    </submittedName>
</protein>
<dbReference type="GO" id="GO:0045881">
    <property type="term" value="P:positive regulation of sporulation resulting in formation of a cellular spore"/>
    <property type="evidence" value="ECO:0007669"/>
    <property type="project" value="TreeGrafter"/>
</dbReference>
<keyword evidence="2" id="KW-0159">Chromosome partition</keyword>
<dbReference type="FunFam" id="1.10.10.2830:FF:000001">
    <property type="entry name" value="Chromosome partitioning protein ParB"/>
    <property type="match status" value="1"/>
</dbReference>
<proteinExistence type="inferred from homology"/>
<evidence type="ECO:0000256" key="2">
    <source>
        <dbReference type="ARBA" id="ARBA00022829"/>
    </source>
</evidence>
<dbReference type="Gene3D" id="3.90.1530.30">
    <property type="match status" value="1"/>
</dbReference>
<dbReference type="NCBIfam" id="TIGR00180">
    <property type="entry name" value="parB_part"/>
    <property type="match status" value="1"/>
</dbReference>
<dbReference type="CDD" id="cd16393">
    <property type="entry name" value="SPO0J_N"/>
    <property type="match status" value="1"/>
</dbReference>
<sequence length="319" mass="35537">MSPSKKHGLGKGIGALMDDYSFDTVYETAVAHSLPDASSPESAKGLLVQEIEIERLHPNPNQPRKTFDGETLEELAESIRNQGILQPLLVERISDKDYSIIAGERRYRAAKLAGLAAVPVIVKDFTNQQRLEVSLVENIQRENLNAIEEAQAYAYLIKDAGIRQEDLAQRVGKNRTTITNSLRLLQLPPVFKEAVAKGRLSAGHARALLSVVNPADQEILYRRVIEQELSVREAERLASDFNYGKRLSRPGKGPSRGDALPMKSADILAIENKFLEVTGVRVEVKGSIEKGKIEITYQSQEELERIYALISPEHDLFEI</sequence>
<gene>
    <name evidence="5" type="ordered locus">Spico_1862</name>
</gene>